<accession>A0ABV0R138</accession>
<reference evidence="2 3" key="1">
    <citation type="submission" date="2021-06" db="EMBL/GenBank/DDBJ databases">
        <authorList>
            <person name="Palmer J.M."/>
        </authorList>
    </citation>
    <scope>NUCLEOTIDE SEQUENCE [LARGE SCALE GENOMIC DNA]</scope>
    <source>
        <strain evidence="2 3">XC_2019</strain>
        <tissue evidence="2">Muscle</tissue>
    </source>
</reference>
<gene>
    <name evidence="2" type="ORF">XENOCAPTIV_018851</name>
</gene>
<comment type="caution">
    <text evidence="2">The sequence shown here is derived from an EMBL/GenBank/DDBJ whole genome shotgun (WGS) entry which is preliminary data.</text>
</comment>
<dbReference type="Proteomes" id="UP001434883">
    <property type="component" value="Unassembled WGS sequence"/>
</dbReference>
<name>A0ABV0R138_9TELE</name>
<feature type="region of interest" description="Disordered" evidence="1">
    <location>
        <begin position="1"/>
        <end position="24"/>
    </location>
</feature>
<sequence>MGGTSSQYRSRRHAGDLQFSKHTSSSLPARRVIWMRPGHEWSELADLQGCMASALISHNNSPHYPMRKMLLCERLSFM</sequence>
<evidence type="ECO:0000313" key="2">
    <source>
        <dbReference type="EMBL" id="MEQ2201826.1"/>
    </source>
</evidence>
<organism evidence="2 3">
    <name type="scientific">Xenoophorus captivus</name>
    <dbReference type="NCBI Taxonomy" id="1517983"/>
    <lineage>
        <taxon>Eukaryota</taxon>
        <taxon>Metazoa</taxon>
        <taxon>Chordata</taxon>
        <taxon>Craniata</taxon>
        <taxon>Vertebrata</taxon>
        <taxon>Euteleostomi</taxon>
        <taxon>Actinopterygii</taxon>
        <taxon>Neopterygii</taxon>
        <taxon>Teleostei</taxon>
        <taxon>Neoteleostei</taxon>
        <taxon>Acanthomorphata</taxon>
        <taxon>Ovalentaria</taxon>
        <taxon>Atherinomorphae</taxon>
        <taxon>Cyprinodontiformes</taxon>
        <taxon>Goodeidae</taxon>
        <taxon>Xenoophorus</taxon>
    </lineage>
</organism>
<evidence type="ECO:0000313" key="3">
    <source>
        <dbReference type="Proteomes" id="UP001434883"/>
    </source>
</evidence>
<proteinExistence type="predicted"/>
<evidence type="ECO:0000256" key="1">
    <source>
        <dbReference type="SAM" id="MobiDB-lite"/>
    </source>
</evidence>
<protein>
    <submittedName>
        <fullName evidence="2">Uncharacterized protein</fullName>
    </submittedName>
</protein>
<keyword evidence="3" id="KW-1185">Reference proteome</keyword>
<dbReference type="EMBL" id="JAHRIN010029178">
    <property type="protein sequence ID" value="MEQ2201826.1"/>
    <property type="molecule type" value="Genomic_DNA"/>
</dbReference>